<dbReference type="GO" id="GO:0005886">
    <property type="term" value="C:plasma membrane"/>
    <property type="evidence" value="ECO:0007669"/>
    <property type="project" value="UniProtKB-SubCell"/>
</dbReference>
<comment type="subcellular location">
    <subcellularLocation>
        <location evidence="9">Cell membrane</location>
        <topology evidence="9">Multi-pass membrane protein</topology>
    </subcellularLocation>
    <subcellularLocation>
        <location evidence="1">Endomembrane system</location>
        <topology evidence="1">Multi-pass membrane protein</topology>
    </subcellularLocation>
</comment>
<feature type="transmembrane region" description="Helical" evidence="9">
    <location>
        <begin position="87"/>
        <end position="107"/>
    </location>
</feature>
<dbReference type="Gene3D" id="1.20.1280.290">
    <property type="match status" value="2"/>
</dbReference>
<protein>
    <recommendedName>
        <fullName evidence="9">Bidirectional sugar transporter SWEET</fullName>
    </recommendedName>
</protein>
<gene>
    <name evidence="10" type="ORF">LSAT_V11C300106140</name>
</gene>
<comment type="similarity">
    <text evidence="2 9">Belongs to the SWEET sugar transporter family.</text>
</comment>
<dbReference type="GO" id="GO:0016020">
    <property type="term" value="C:membrane"/>
    <property type="evidence" value="ECO:0000318"/>
    <property type="project" value="GO_Central"/>
</dbReference>
<dbReference type="FunFam" id="1.20.1280.290:FF:000001">
    <property type="entry name" value="Bidirectional sugar transporter SWEET"/>
    <property type="match status" value="1"/>
</dbReference>
<accession>A0A9R1XQ06</accession>
<keyword evidence="11" id="KW-1185">Reference proteome</keyword>
<evidence type="ECO:0000256" key="8">
    <source>
        <dbReference type="ARBA" id="ARBA00023136"/>
    </source>
</evidence>
<dbReference type="InterPro" id="IPR004316">
    <property type="entry name" value="SWEET_rpt"/>
</dbReference>
<keyword evidence="6" id="KW-0677">Repeat</keyword>
<dbReference type="FunFam" id="1.20.1280.290:FF:000002">
    <property type="entry name" value="Bidirectional sugar transporter SWEET"/>
    <property type="match status" value="1"/>
</dbReference>
<keyword evidence="3 9" id="KW-0813">Transport</keyword>
<comment type="function">
    <text evidence="9">Mediates both low-affinity uptake and efflux of sugar across the membrane.</text>
</comment>
<evidence type="ECO:0000256" key="9">
    <source>
        <dbReference type="RuleBase" id="RU910715"/>
    </source>
</evidence>
<comment type="caution">
    <text evidence="10">The sequence shown here is derived from an EMBL/GenBank/DDBJ whole genome shotgun (WGS) entry which is preliminary data.</text>
</comment>
<evidence type="ECO:0000256" key="1">
    <source>
        <dbReference type="ARBA" id="ARBA00004127"/>
    </source>
</evidence>
<name>A0A9R1XQ06_LACSA</name>
<keyword evidence="5 9" id="KW-0812">Transmembrane</keyword>
<reference evidence="10 11" key="1">
    <citation type="journal article" date="2017" name="Nat. Commun.">
        <title>Genome assembly with in vitro proximity ligation data and whole-genome triplication in lettuce.</title>
        <authorList>
            <person name="Reyes-Chin-Wo S."/>
            <person name="Wang Z."/>
            <person name="Yang X."/>
            <person name="Kozik A."/>
            <person name="Arikit S."/>
            <person name="Song C."/>
            <person name="Xia L."/>
            <person name="Froenicke L."/>
            <person name="Lavelle D.O."/>
            <person name="Truco M.J."/>
            <person name="Xia R."/>
            <person name="Zhu S."/>
            <person name="Xu C."/>
            <person name="Xu H."/>
            <person name="Xu X."/>
            <person name="Cox K."/>
            <person name="Korf I."/>
            <person name="Meyers B.C."/>
            <person name="Michelmore R.W."/>
        </authorList>
    </citation>
    <scope>NUCLEOTIDE SEQUENCE [LARGE SCALE GENOMIC DNA]</scope>
    <source>
        <strain evidence="11">cv. Salinas</strain>
        <tissue evidence="10">Seedlings</tissue>
    </source>
</reference>
<dbReference type="Pfam" id="PF03083">
    <property type="entry name" value="MtN3_slv"/>
    <property type="match status" value="2"/>
</dbReference>
<dbReference type="EMBL" id="NBSK02000003">
    <property type="protein sequence ID" value="KAJ0215372.1"/>
    <property type="molecule type" value="Genomic_DNA"/>
</dbReference>
<keyword evidence="7 9" id="KW-1133">Transmembrane helix</keyword>
<dbReference type="GO" id="GO:0012505">
    <property type="term" value="C:endomembrane system"/>
    <property type="evidence" value="ECO:0007669"/>
    <property type="project" value="UniProtKB-SubCell"/>
</dbReference>
<evidence type="ECO:0000256" key="6">
    <source>
        <dbReference type="ARBA" id="ARBA00022737"/>
    </source>
</evidence>
<dbReference type="GO" id="GO:0051260">
    <property type="term" value="P:protein homooligomerization"/>
    <property type="evidence" value="ECO:0007669"/>
    <property type="project" value="UniProtKB-ARBA"/>
</dbReference>
<evidence type="ECO:0000256" key="2">
    <source>
        <dbReference type="ARBA" id="ARBA00007809"/>
    </source>
</evidence>
<sequence length="293" mass="32967">MVSADFARNTLGVIGKLFYLHIMYEQHIKKISIKLYAKYEKLICNVSDDVRLFFFSGNIISIILFLSTVPTFYRIWKNKSVERFSPVPYLVTFVNCGLWIFYGLPFVHPHSLLVTTTNGAGILIESVYLLLFIIYSDHKNRIRVLLVLLFEIIFLGVLFVLVLTLAHTTKLRSSIVGGICVAGNIMMYASPLSVMKMVITTKSVEYMPFLLSLFCFANGVCWFSYALIRFDPFVAVPNGLGALFGLAQLILYATYYKSTQEMIAKRKDKSELVLGNGNVATSAGAINGEVERV</sequence>
<dbReference type="GO" id="GO:0051119">
    <property type="term" value="F:sugar transmembrane transporter activity"/>
    <property type="evidence" value="ECO:0000318"/>
    <property type="project" value="GO_Central"/>
</dbReference>
<evidence type="ECO:0000313" key="11">
    <source>
        <dbReference type="Proteomes" id="UP000235145"/>
    </source>
</evidence>
<feature type="transmembrane region" description="Helical" evidence="9">
    <location>
        <begin position="175"/>
        <end position="194"/>
    </location>
</feature>
<evidence type="ECO:0000256" key="4">
    <source>
        <dbReference type="ARBA" id="ARBA00022597"/>
    </source>
</evidence>
<feature type="transmembrane region" description="Helical" evidence="9">
    <location>
        <begin position="113"/>
        <end position="135"/>
    </location>
</feature>
<dbReference type="PANTHER" id="PTHR10791:SF130">
    <property type="entry name" value="BIDIRECTIONAL SUGAR TRANSPORTER SWEET6-RELATED"/>
    <property type="match status" value="1"/>
</dbReference>
<evidence type="ECO:0000256" key="5">
    <source>
        <dbReference type="ARBA" id="ARBA00022692"/>
    </source>
</evidence>
<dbReference type="PANTHER" id="PTHR10791">
    <property type="entry name" value="RAG1-ACTIVATING PROTEIN 1"/>
    <property type="match status" value="1"/>
</dbReference>
<feature type="transmembrane region" description="Helical" evidence="9">
    <location>
        <begin position="142"/>
        <end position="163"/>
    </location>
</feature>
<dbReference type="GO" id="GO:0008643">
    <property type="term" value="P:carbohydrate transport"/>
    <property type="evidence" value="ECO:0000318"/>
    <property type="project" value="GO_Central"/>
</dbReference>
<evidence type="ECO:0000256" key="3">
    <source>
        <dbReference type="ARBA" id="ARBA00022448"/>
    </source>
</evidence>
<feature type="transmembrane region" description="Helical" evidence="9">
    <location>
        <begin position="234"/>
        <end position="256"/>
    </location>
</feature>
<dbReference type="Proteomes" id="UP000235145">
    <property type="component" value="Unassembled WGS sequence"/>
</dbReference>
<organism evidence="10 11">
    <name type="scientific">Lactuca sativa</name>
    <name type="common">Garden lettuce</name>
    <dbReference type="NCBI Taxonomy" id="4236"/>
    <lineage>
        <taxon>Eukaryota</taxon>
        <taxon>Viridiplantae</taxon>
        <taxon>Streptophyta</taxon>
        <taxon>Embryophyta</taxon>
        <taxon>Tracheophyta</taxon>
        <taxon>Spermatophyta</taxon>
        <taxon>Magnoliopsida</taxon>
        <taxon>eudicotyledons</taxon>
        <taxon>Gunneridae</taxon>
        <taxon>Pentapetalae</taxon>
        <taxon>asterids</taxon>
        <taxon>campanulids</taxon>
        <taxon>Asterales</taxon>
        <taxon>Asteraceae</taxon>
        <taxon>Cichorioideae</taxon>
        <taxon>Cichorieae</taxon>
        <taxon>Lactucinae</taxon>
        <taxon>Lactuca</taxon>
    </lineage>
</organism>
<dbReference type="AlphaFoldDB" id="A0A9R1XQ06"/>
<feature type="transmembrane region" description="Helical" evidence="9">
    <location>
        <begin position="206"/>
        <end position="228"/>
    </location>
</feature>
<feature type="transmembrane region" description="Helical" evidence="9">
    <location>
        <begin position="52"/>
        <end position="75"/>
    </location>
</feature>
<evidence type="ECO:0000313" key="10">
    <source>
        <dbReference type="EMBL" id="KAJ0215372.1"/>
    </source>
</evidence>
<keyword evidence="4 9" id="KW-0762">Sugar transport</keyword>
<keyword evidence="8 9" id="KW-0472">Membrane</keyword>
<proteinExistence type="inferred from homology"/>
<dbReference type="InterPro" id="IPR047664">
    <property type="entry name" value="SWEET"/>
</dbReference>
<evidence type="ECO:0000256" key="7">
    <source>
        <dbReference type="ARBA" id="ARBA00022989"/>
    </source>
</evidence>